<feature type="compositionally biased region" description="Basic residues" evidence="1">
    <location>
        <begin position="444"/>
        <end position="457"/>
    </location>
</feature>
<dbReference type="GO" id="GO:0005829">
    <property type="term" value="C:cytosol"/>
    <property type="evidence" value="ECO:0007669"/>
    <property type="project" value="TreeGrafter"/>
</dbReference>
<dbReference type="InterPro" id="IPR007304">
    <property type="entry name" value="TAP46-like"/>
</dbReference>
<evidence type="ECO:0000313" key="4">
    <source>
        <dbReference type="Proteomes" id="UP000267096"/>
    </source>
</evidence>
<reference evidence="3 4" key="2">
    <citation type="submission" date="2018-11" db="EMBL/GenBank/DDBJ databases">
        <authorList>
            <consortium name="Pathogen Informatics"/>
        </authorList>
    </citation>
    <scope>NUCLEOTIDE SEQUENCE [LARGE SCALE GENOMIC DNA]</scope>
</reference>
<dbReference type="Pfam" id="PF04177">
    <property type="entry name" value="TAP42"/>
    <property type="match status" value="1"/>
</dbReference>
<evidence type="ECO:0000313" key="3">
    <source>
        <dbReference type="EMBL" id="VDK47502.1"/>
    </source>
</evidence>
<dbReference type="InterPro" id="IPR019385">
    <property type="entry name" value="PHAX_RNA-binding_domain"/>
</dbReference>
<name>A0A0M3JXF5_ANISI</name>
<dbReference type="WBParaSite" id="ASIM_0001302801-mRNA-1">
    <property type="protein sequence ID" value="ASIM_0001302801-mRNA-1"/>
    <property type="gene ID" value="ASIM_0001302801"/>
</dbReference>
<reference evidence="5" key="1">
    <citation type="submission" date="2017-02" db="UniProtKB">
        <authorList>
            <consortium name="WormBaseParasite"/>
        </authorList>
    </citation>
    <scope>IDENTIFICATION</scope>
</reference>
<evidence type="ECO:0000256" key="1">
    <source>
        <dbReference type="SAM" id="MobiDB-lite"/>
    </source>
</evidence>
<feature type="domain" description="Phosphorylated adapter RNA export protein RNA-binding" evidence="2">
    <location>
        <begin position="506"/>
        <end position="583"/>
    </location>
</feature>
<dbReference type="OrthoDB" id="10261753at2759"/>
<proteinExistence type="predicted"/>
<dbReference type="GO" id="GO:0051721">
    <property type="term" value="F:protein phosphatase 2A binding"/>
    <property type="evidence" value="ECO:0007669"/>
    <property type="project" value="TreeGrafter"/>
</dbReference>
<dbReference type="GO" id="GO:0009966">
    <property type="term" value="P:regulation of signal transduction"/>
    <property type="evidence" value="ECO:0007669"/>
    <property type="project" value="InterPro"/>
</dbReference>
<dbReference type="Proteomes" id="UP000267096">
    <property type="component" value="Unassembled WGS sequence"/>
</dbReference>
<dbReference type="AlphaFoldDB" id="A0A0M3JXF5"/>
<protein>
    <submittedName>
        <fullName evidence="5">RNA_GG_bind domain-containing protein</fullName>
    </submittedName>
</protein>
<organism evidence="5">
    <name type="scientific">Anisakis simplex</name>
    <name type="common">Herring worm</name>
    <dbReference type="NCBI Taxonomy" id="6269"/>
    <lineage>
        <taxon>Eukaryota</taxon>
        <taxon>Metazoa</taxon>
        <taxon>Ecdysozoa</taxon>
        <taxon>Nematoda</taxon>
        <taxon>Chromadorea</taxon>
        <taxon>Rhabditida</taxon>
        <taxon>Spirurina</taxon>
        <taxon>Ascaridomorpha</taxon>
        <taxon>Ascaridoidea</taxon>
        <taxon>Anisakidae</taxon>
        <taxon>Anisakis</taxon>
        <taxon>Anisakis simplex complex</taxon>
    </lineage>
</organism>
<dbReference type="EMBL" id="UYRR01031198">
    <property type="protein sequence ID" value="VDK47502.1"/>
    <property type="molecule type" value="Genomic_DNA"/>
</dbReference>
<keyword evidence="4" id="KW-1185">Reference proteome</keyword>
<evidence type="ECO:0000259" key="2">
    <source>
        <dbReference type="Pfam" id="PF10258"/>
    </source>
</evidence>
<dbReference type="PANTHER" id="PTHR10933">
    <property type="entry name" value="IMMUNOGLOBULIN-BINDING PROTEIN 1"/>
    <property type="match status" value="1"/>
</dbReference>
<dbReference type="GO" id="GO:0035303">
    <property type="term" value="P:regulation of dephosphorylation"/>
    <property type="evidence" value="ECO:0007669"/>
    <property type="project" value="TreeGrafter"/>
</dbReference>
<feature type="region of interest" description="Disordered" evidence="1">
    <location>
        <begin position="283"/>
        <end position="335"/>
    </location>
</feature>
<feature type="compositionally biased region" description="Acidic residues" evidence="1">
    <location>
        <begin position="299"/>
        <end position="308"/>
    </location>
</feature>
<gene>
    <name evidence="3" type="ORF">ASIM_LOCUS12494</name>
</gene>
<dbReference type="Pfam" id="PF10258">
    <property type="entry name" value="PHAX_RNA-bd"/>
    <property type="match status" value="1"/>
</dbReference>
<dbReference type="InterPro" id="IPR038092">
    <property type="entry name" value="PHAX_RNA-binding_sf"/>
</dbReference>
<feature type="compositionally biased region" description="Basic and acidic residues" evidence="1">
    <location>
        <begin position="309"/>
        <end position="326"/>
    </location>
</feature>
<accession>A0A0M3JXF5</accession>
<dbReference type="Gene3D" id="1.25.40.540">
    <property type="entry name" value="TAP42-like family"/>
    <property type="match status" value="1"/>
</dbReference>
<dbReference type="Gene3D" id="1.10.10.1440">
    <property type="entry name" value="PHAX RNA-binding domain"/>
    <property type="match status" value="1"/>
</dbReference>
<feature type="compositionally biased region" description="Low complexity" evidence="1">
    <location>
        <begin position="664"/>
        <end position="676"/>
    </location>
</feature>
<dbReference type="PANTHER" id="PTHR10933:SF9">
    <property type="entry name" value="IMMUNOGLOBULIN-BINDING PROTEIN 1"/>
    <property type="match status" value="1"/>
</dbReference>
<dbReference type="InterPro" id="IPR038511">
    <property type="entry name" value="TAP42/TAP46-like_sf"/>
</dbReference>
<sequence length="854" mass="97891">MDVTVKTVENTDKEGTSLDEQFQFCERVIDDNESGTFSTKEMQGRLKECKEKLENLTREVCARDLFSKNETVEDIPTASLQYLLLPSYLATAIQNIIVEPEQRVEALDQAKIYLRDFLERLLSYEIIGFVLPWLKEDEDAEEVQTKMRSKPDPAEVRTKKLQRHQQKKEMESNLEKLKAERSLNSDDDSVLRELLMTRLRLFALKAFSELEQIDEERPLAEHMMRIRSGEISHSKEAKKPVPSKPPIIITRDALQKKVFGLGYPSIPTLTVDEWYNDMMKHGRFGDMQKGPSNQQNALENDDEDDEKTEDERRARAQQWDEYKDNDDLPVGPKCIRLENDDRSDVENTKKRKWDIWSDVIQERSITEGVSTGLSIESESAKINRGAESYEKPAHQINNAHFDADTRSGLEERPLLNYGDDLFSDACMDGTDKPNTSKNMDKRCQRQAHKGNKMRKSAFGRGAERGRKRGWNESNGSNPNLVSCNYSLDALKAAHIPNGLNIDELGERISKALGERDGQTIGAAVKAIGETLALKLFEETRKVELSGGMLVLDGSRRRTPGGVFMVLFKANPDIPQEAKVFTFQDKLNELQKDSKFKKKPKRRLHSSKNDYELKVLPNAADAIAVACESSKETKAIDALMDDDRSSQLFRKMASVKKDNKTDMYSQSDSDNSDGNSLEDSKQHADAIDESSLENEIQKLLSRRESKNNDARIRYLQWQREQKEAEEEAKQFEAYWKRRHQEDQDLWRDKDFANAIDKMSRAGYKGEYGNFDVPEENIQQLNALYMQATSGNYDGNHRLKCADQWKMLNGWCWSLNELLSFSSVDHIRIEQENCVFCCFSKTNTTSSIVFVLEKSG</sequence>
<evidence type="ECO:0000313" key="5">
    <source>
        <dbReference type="WBParaSite" id="ASIM_0001302801-mRNA-1"/>
    </source>
</evidence>
<feature type="compositionally biased region" description="Basic and acidic residues" evidence="1">
    <location>
        <begin position="144"/>
        <end position="158"/>
    </location>
</feature>
<feature type="region of interest" description="Disordered" evidence="1">
    <location>
        <begin position="144"/>
        <end position="173"/>
    </location>
</feature>
<feature type="region of interest" description="Disordered" evidence="1">
    <location>
        <begin position="656"/>
        <end position="691"/>
    </location>
</feature>
<feature type="region of interest" description="Disordered" evidence="1">
    <location>
        <begin position="431"/>
        <end position="473"/>
    </location>
</feature>